<dbReference type="InterPro" id="IPR027728">
    <property type="entry name" value="Topless_fam"/>
</dbReference>
<feature type="domain" description="TPR1-like CTLH-containing" evidence="7">
    <location>
        <begin position="97"/>
        <end position="137"/>
    </location>
</feature>
<evidence type="ECO:0000313" key="9">
    <source>
        <dbReference type="Proteomes" id="UP000306102"/>
    </source>
</evidence>
<dbReference type="Pfam" id="PF02548">
    <property type="entry name" value="Pantoate_transf"/>
    <property type="match status" value="1"/>
</dbReference>
<name>A0A4S4DV87_CAMSN</name>
<keyword evidence="4" id="KW-0808">Transferase</keyword>
<dbReference type="GO" id="GO:0003864">
    <property type="term" value="F:3-methyl-2-oxobutanoate hydroxymethyltransferase activity"/>
    <property type="evidence" value="ECO:0007669"/>
    <property type="project" value="UniProtKB-EC"/>
</dbReference>
<reference evidence="8 9" key="1">
    <citation type="journal article" date="2018" name="Proc. Natl. Acad. Sci. U.S.A.">
        <title>Draft genome sequence of Camellia sinensis var. sinensis provides insights into the evolution of the tea genome and tea quality.</title>
        <authorList>
            <person name="Wei C."/>
            <person name="Yang H."/>
            <person name="Wang S."/>
            <person name="Zhao J."/>
            <person name="Liu C."/>
            <person name="Gao L."/>
            <person name="Xia E."/>
            <person name="Lu Y."/>
            <person name="Tai Y."/>
            <person name="She G."/>
            <person name="Sun J."/>
            <person name="Cao H."/>
            <person name="Tong W."/>
            <person name="Gao Q."/>
            <person name="Li Y."/>
            <person name="Deng W."/>
            <person name="Jiang X."/>
            <person name="Wang W."/>
            <person name="Chen Q."/>
            <person name="Zhang S."/>
            <person name="Li H."/>
            <person name="Wu J."/>
            <person name="Wang P."/>
            <person name="Li P."/>
            <person name="Shi C."/>
            <person name="Zheng F."/>
            <person name="Jian J."/>
            <person name="Huang B."/>
            <person name="Shan D."/>
            <person name="Shi M."/>
            <person name="Fang C."/>
            <person name="Yue Y."/>
            <person name="Li F."/>
            <person name="Li D."/>
            <person name="Wei S."/>
            <person name="Han B."/>
            <person name="Jiang C."/>
            <person name="Yin Y."/>
            <person name="Xia T."/>
            <person name="Zhang Z."/>
            <person name="Bennetzen J.L."/>
            <person name="Zhao S."/>
            <person name="Wan X."/>
        </authorList>
    </citation>
    <scope>NUCLEOTIDE SEQUENCE [LARGE SCALE GENOMIC DNA]</scope>
    <source>
        <strain evidence="9">cv. Shuchazao</strain>
        <tissue evidence="8">Leaf</tissue>
    </source>
</reference>
<dbReference type="Pfam" id="PF21889">
    <property type="entry name" value="TPR1-like_2nd"/>
    <property type="match status" value="1"/>
</dbReference>
<gene>
    <name evidence="8" type="ORF">TEA_006246</name>
</gene>
<dbReference type="AlphaFoldDB" id="A0A4S4DV87"/>
<organism evidence="8 9">
    <name type="scientific">Camellia sinensis var. sinensis</name>
    <name type="common">China tea</name>
    <dbReference type="NCBI Taxonomy" id="542762"/>
    <lineage>
        <taxon>Eukaryota</taxon>
        <taxon>Viridiplantae</taxon>
        <taxon>Streptophyta</taxon>
        <taxon>Embryophyta</taxon>
        <taxon>Tracheophyta</taxon>
        <taxon>Spermatophyta</taxon>
        <taxon>Magnoliopsida</taxon>
        <taxon>eudicotyledons</taxon>
        <taxon>Gunneridae</taxon>
        <taxon>Pentapetalae</taxon>
        <taxon>asterids</taxon>
        <taxon>Ericales</taxon>
        <taxon>Theaceae</taxon>
        <taxon>Camellia</taxon>
    </lineage>
</organism>
<evidence type="ECO:0000259" key="6">
    <source>
        <dbReference type="Pfam" id="PF21359"/>
    </source>
</evidence>
<dbReference type="GO" id="GO:0015940">
    <property type="term" value="P:pantothenate biosynthetic process"/>
    <property type="evidence" value="ECO:0007669"/>
    <property type="project" value="UniProtKB-UniPathway"/>
</dbReference>
<protein>
    <recommendedName>
        <fullName evidence="3">3-methyl-2-oxobutanoate hydroxymethyltransferase</fullName>
        <ecNumber evidence="3">2.1.2.11</ecNumber>
    </recommendedName>
</protein>
<dbReference type="InterPro" id="IPR040442">
    <property type="entry name" value="Pyrv_kinase-like_dom_sf"/>
</dbReference>
<comment type="caution">
    <text evidence="8">The sequence shown here is derived from an EMBL/GenBank/DDBJ whole genome shotgun (WGS) entry which is preliminary data.</text>
</comment>
<dbReference type="Gene3D" id="3.20.20.60">
    <property type="entry name" value="Phosphoenolpyruvate-binding domains"/>
    <property type="match status" value="1"/>
</dbReference>
<evidence type="ECO:0000313" key="8">
    <source>
        <dbReference type="EMBL" id="THG07232.1"/>
    </source>
</evidence>
<dbReference type="EC" id="2.1.2.11" evidence="3"/>
<evidence type="ECO:0000256" key="1">
    <source>
        <dbReference type="ARBA" id="ARBA00005033"/>
    </source>
</evidence>
<dbReference type="InterPro" id="IPR015813">
    <property type="entry name" value="Pyrv/PenolPyrv_kinase-like_dom"/>
</dbReference>
<feature type="domain" description="TOPLESS zinc finger" evidence="6">
    <location>
        <begin position="140"/>
        <end position="178"/>
    </location>
</feature>
<dbReference type="PANTHER" id="PTHR44083">
    <property type="entry name" value="TOPLESS-RELATED PROTEIN 1-RELATED"/>
    <property type="match status" value="1"/>
</dbReference>
<evidence type="ECO:0000256" key="4">
    <source>
        <dbReference type="ARBA" id="ARBA00022679"/>
    </source>
</evidence>
<keyword evidence="9" id="KW-1185">Reference proteome</keyword>
<proteinExistence type="inferred from homology"/>
<dbReference type="Proteomes" id="UP000306102">
    <property type="component" value="Unassembled WGS sequence"/>
</dbReference>
<dbReference type="Pfam" id="PF21359">
    <property type="entry name" value="zf_topless"/>
    <property type="match status" value="1"/>
</dbReference>
<dbReference type="InterPro" id="IPR048419">
    <property type="entry name" value="Topless_Znf"/>
</dbReference>
<dbReference type="PANTHER" id="PTHR44083:SF2">
    <property type="entry name" value="TOPLESS-RELATED PROTEIN 3"/>
    <property type="match status" value="1"/>
</dbReference>
<dbReference type="STRING" id="542762.A0A4S4DV87"/>
<comment type="similarity">
    <text evidence="2">Belongs to the PanB family.</text>
</comment>
<dbReference type="UniPathway" id="UPA00028">
    <property type="reaction ID" value="UER00003"/>
</dbReference>
<dbReference type="GO" id="GO:0006355">
    <property type="term" value="P:regulation of DNA-templated transcription"/>
    <property type="evidence" value="ECO:0007669"/>
    <property type="project" value="InterPro"/>
</dbReference>
<accession>A0A4S4DV87</accession>
<dbReference type="SUPFAM" id="SSF51621">
    <property type="entry name" value="Phosphoenolpyruvate/pyruvate domain"/>
    <property type="match status" value="1"/>
</dbReference>
<evidence type="ECO:0000259" key="7">
    <source>
        <dbReference type="Pfam" id="PF21889"/>
    </source>
</evidence>
<dbReference type="InterPro" id="IPR054080">
    <property type="entry name" value="TPR1-like_2nd"/>
</dbReference>
<dbReference type="InterPro" id="IPR003700">
    <property type="entry name" value="Pantoate_hydroxy_MeTrfase"/>
</dbReference>
<sequence length="337" mass="36310">MASGSSGRNNSASKGFDFATTDDIVSSHEDYDNEDNYNGTHSDSVIGSNSAKSQLVVLLLMSLRLPCEISRLVNLSTCREVGSWMMIHDLGFCALILLCLRENEQLSKYGDTKTARSIMLIELKILIEANPLFREKLVFPTLKSSRLWTLINQRYYYRIVMFIRPNPDIKTLFMDHTCTPPNGVLAPTSVSLPPVEVAKPTAYLSLGAHGPFLPAAATANANALASWMVNATASSSVHAAVVTASSLPVPPSQGSILKRPITPLATLVMVDYQSTDHEQLMKCLRPAQSVEEEVGCFYVVLKCVLALGGGGGTAVTSVLRIPTIGIGPGTFCSGQVN</sequence>
<comment type="pathway">
    <text evidence="1">Cofactor biosynthesis; (R)-pantothenate biosynthesis; (R)-pantoate from 3-methyl-2-oxobutanoate: step 1/2.</text>
</comment>
<evidence type="ECO:0000256" key="3">
    <source>
        <dbReference type="ARBA" id="ARBA00012618"/>
    </source>
</evidence>
<comment type="catalytic activity">
    <reaction evidence="5">
        <text>(6R)-5,10-methylene-5,6,7,8-tetrahydrofolate + 3-methyl-2-oxobutanoate + H2O = 2-dehydropantoate + (6S)-5,6,7,8-tetrahydrofolate</text>
        <dbReference type="Rhea" id="RHEA:11824"/>
        <dbReference type="ChEBI" id="CHEBI:11561"/>
        <dbReference type="ChEBI" id="CHEBI:11851"/>
        <dbReference type="ChEBI" id="CHEBI:15377"/>
        <dbReference type="ChEBI" id="CHEBI:15636"/>
        <dbReference type="ChEBI" id="CHEBI:57453"/>
        <dbReference type="EC" id="2.1.2.11"/>
    </reaction>
</comment>
<evidence type="ECO:0000256" key="2">
    <source>
        <dbReference type="ARBA" id="ARBA00008676"/>
    </source>
</evidence>
<dbReference type="EMBL" id="SDRB02010163">
    <property type="protein sequence ID" value="THG07232.1"/>
    <property type="molecule type" value="Genomic_DNA"/>
</dbReference>
<evidence type="ECO:0000256" key="5">
    <source>
        <dbReference type="ARBA" id="ARBA00049172"/>
    </source>
</evidence>